<evidence type="ECO:0000313" key="1">
    <source>
        <dbReference type="EMBL" id="MFD1991089.1"/>
    </source>
</evidence>
<protein>
    <submittedName>
        <fullName evidence="1">Uncharacterized protein</fullName>
    </submittedName>
</protein>
<dbReference type="Proteomes" id="UP001597403">
    <property type="component" value="Unassembled WGS sequence"/>
</dbReference>
<dbReference type="EMBL" id="JBHUGF010000010">
    <property type="protein sequence ID" value="MFD1991089.1"/>
    <property type="molecule type" value="Genomic_DNA"/>
</dbReference>
<name>A0ABW4UVX3_9BACL</name>
<comment type="caution">
    <text evidence="1">The sequence shown here is derived from an EMBL/GenBank/DDBJ whole genome shotgun (WGS) entry which is preliminary data.</text>
</comment>
<reference evidence="2" key="1">
    <citation type="journal article" date="2019" name="Int. J. Syst. Evol. Microbiol.">
        <title>The Global Catalogue of Microorganisms (GCM) 10K type strain sequencing project: providing services to taxonomists for standard genome sequencing and annotation.</title>
        <authorList>
            <consortium name="The Broad Institute Genomics Platform"/>
            <consortium name="The Broad Institute Genome Sequencing Center for Infectious Disease"/>
            <person name="Wu L."/>
            <person name="Ma J."/>
        </authorList>
    </citation>
    <scope>NUCLEOTIDE SEQUENCE [LARGE SCALE GENOMIC DNA]</scope>
    <source>
        <strain evidence="2">CGMCC 1.15067</strain>
    </source>
</reference>
<accession>A0ABW4UVX3</accession>
<proteinExistence type="predicted"/>
<dbReference type="RefSeq" id="WP_379283468.1">
    <property type="nucleotide sequence ID" value="NZ_JBHUGF010000010.1"/>
</dbReference>
<sequence length="54" mass="6344">MFGVIEIDIGYGELCGSFQNFILLGDHANSWLTQYYNWRSWFDEILDAEVVTYC</sequence>
<organism evidence="1 2">
    <name type="scientific">Paenibacillus nicotianae</name>
    <dbReference type="NCBI Taxonomy" id="1526551"/>
    <lineage>
        <taxon>Bacteria</taxon>
        <taxon>Bacillati</taxon>
        <taxon>Bacillota</taxon>
        <taxon>Bacilli</taxon>
        <taxon>Bacillales</taxon>
        <taxon>Paenibacillaceae</taxon>
        <taxon>Paenibacillus</taxon>
    </lineage>
</organism>
<keyword evidence="2" id="KW-1185">Reference proteome</keyword>
<gene>
    <name evidence="1" type="ORF">ACFSGI_14025</name>
</gene>
<evidence type="ECO:0000313" key="2">
    <source>
        <dbReference type="Proteomes" id="UP001597403"/>
    </source>
</evidence>